<evidence type="ECO:0000256" key="7">
    <source>
        <dbReference type="ARBA" id="ARBA00023157"/>
    </source>
</evidence>
<evidence type="ECO:0000256" key="9">
    <source>
        <dbReference type="ARBA" id="ARBA00023292"/>
    </source>
</evidence>
<feature type="disulfide bond" evidence="11">
    <location>
        <begin position="627"/>
        <end position="639"/>
    </location>
</feature>
<dbReference type="InterPro" id="IPR001791">
    <property type="entry name" value="Laminin_G"/>
</dbReference>
<dbReference type="Proteomes" id="UP000826195">
    <property type="component" value="Unassembled WGS sequence"/>
</dbReference>
<feature type="coiled-coil region" evidence="12">
    <location>
        <begin position="1112"/>
        <end position="1146"/>
    </location>
</feature>
<proteinExistence type="predicted"/>
<dbReference type="Pfam" id="PF00054">
    <property type="entry name" value="Laminin_G_1"/>
    <property type="match status" value="2"/>
</dbReference>
<feature type="disulfide bond" evidence="11">
    <location>
        <begin position="544"/>
        <end position="553"/>
    </location>
</feature>
<dbReference type="PROSITE" id="PS01248">
    <property type="entry name" value="EGF_LAM_1"/>
    <property type="match status" value="3"/>
</dbReference>
<evidence type="ECO:0000256" key="11">
    <source>
        <dbReference type="PROSITE-ProRule" id="PRU00460"/>
    </source>
</evidence>
<dbReference type="Gene3D" id="2.10.25.10">
    <property type="entry name" value="Laminin"/>
    <property type="match status" value="8"/>
</dbReference>
<feature type="domain" description="Laminin EGF-like" evidence="14">
    <location>
        <begin position="206"/>
        <end position="260"/>
    </location>
</feature>
<feature type="domain" description="Laminin G" evidence="13">
    <location>
        <begin position="1449"/>
        <end position="1637"/>
    </location>
</feature>
<dbReference type="InterPro" id="IPR000034">
    <property type="entry name" value="Laminin_IV"/>
</dbReference>
<feature type="disulfide bond" evidence="11">
    <location>
        <begin position="39"/>
        <end position="48"/>
    </location>
</feature>
<dbReference type="InterPro" id="IPR013320">
    <property type="entry name" value="ConA-like_dom_sf"/>
</dbReference>
<keyword evidence="4" id="KW-0732">Signal</keyword>
<dbReference type="PROSITE" id="PS50025">
    <property type="entry name" value="LAM_G_DOMAIN"/>
    <property type="match status" value="5"/>
</dbReference>
<feature type="disulfide bond" evidence="11">
    <location>
        <begin position="181"/>
        <end position="190"/>
    </location>
</feature>
<keyword evidence="3" id="KW-0272">Extracellular matrix</keyword>
<dbReference type="SUPFAM" id="SSF49899">
    <property type="entry name" value="Concanavalin A-like lectins/glucanases"/>
    <property type="match status" value="5"/>
</dbReference>
<dbReference type="PANTHER" id="PTHR10574">
    <property type="entry name" value="NETRIN/LAMININ-RELATED"/>
    <property type="match status" value="1"/>
</dbReference>
<dbReference type="Pfam" id="PF24973">
    <property type="entry name" value="EGF_LMN_ATRN"/>
    <property type="match status" value="1"/>
</dbReference>
<comment type="caution">
    <text evidence="11">Lacks conserved residue(s) required for the propagation of feature annotation.</text>
</comment>
<dbReference type="InterPro" id="IPR000742">
    <property type="entry name" value="EGF"/>
</dbReference>
<feature type="domain" description="Laminin G" evidence="13">
    <location>
        <begin position="1871"/>
        <end position="2043"/>
    </location>
</feature>
<dbReference type="SUPFAM" id="SSF57196">
    <property type="entry name" value="EGF/Laminin"/>
    <property type="match status" value="6"/>
</dbReference>
<dbReference type="PRINTS" id="PR00011">
    <property type="entry name" value="EGFLAMININ"/>
</dbReference>
<organism evidence="16 17">
    <name type="scientific">Cotesia glomerata</name>
    <name type="common">Lepidopteran parasitic wasp</name>
    <name type="synonym">Apanteles glomeratus</name>
    <dbReference type="NCBI Taxonomy" id="32391"/>
    <lineage>
        <taxon>Eukaryota</taxon>
        <taxon>Metazoa</taxon>
        <taxon>Ecdysozoa</taxon>
        <taxon>Arthropoda</taxon>
        <taxon>Hexapoda</taxon>
        <taxon>Insecta</taxon>
        <taxon>Pterygota</taxon>
        <taxon>Neoptera</taxon>
        <taxon>Endopterygota</taxon>
        <taxon>Hymenoptera</taxon>
        <taxon>Apocrita</taxon>
        <taxon>Ichneumonoidea</taxon>
        <taxon>Braconidae</taxon>
        <taxon>Microgastrinae</taxon>
        <taxon>Cotesia</taxon>
    </lineage>
</organism>
<feature type="domain" description="Laminin G" evidence="13">
    <location>
        <begin position="1642"/>
        <end position="1859"/>
    </location>
</feature>
<feature type="disulfide bond" evidence="11">
    <location>
        <begin position="231"/>
        <end position="240"/>
    </location>
</feature>
<feature type="disulfide bond" evidence="11">
    <location>
        <begin position="67"/>
        <end position="79"/>
    </location>
</feature>
<evidence type="ECO:0000259" key="13">
    <source>
        <dbReference type="PROSITE" id="PS50025"/>
    </source>
</evidence>
<gene>
    <name evidence="16" type="ORF">KQX54_006119</name>
</gene>
<dbReference type="FunFam" id="2.10.25.10:FF:000188">
    <property type="entry name" value="Laminin subunit gamma 2"/>
    <property type="match status" value="1"/>
</dbReference>
<dbReference type="InterPro" id="IPR002049">
    <property type="entry name" value="LE_dom"/>
</dbReference>
<evidence type="ECO:0000256" key="5">
    <source>
        <dbReference type="ARBA" id="ARBA00022737"/>
    </source>
</evidence>
<comment type="subcellular location">
    <subcellularLocation>
        <location evidence="1">Secreted</location>
        <location evidence="1">Extracellular space</location>
        <location evidence="1">Extracellular matrix</location>
        <location evidence="1">Basement membrane</location>
    </subcellularLocation>
</comment>
<evidence type="ECO:0000256" key="4">
    <source>
        <dbReference type="ARBA" id="ARBA00022729"/>
    </source>
</evidence>
<feature type="domain" description="Laminin EGF-like" evidence="14">
    <location>
        <begin position="162"/>
        <end position="205"/>
    </location>
</feature>
<feature type="disulfide bond" evidence="11">
    <location>
        <begin position="20"/>
        <end position="37"/>
    </location>
</feature>
<dbReference type="Gene3D" id="2.60.120.200">
    <property type="match status" value="5"/>
</dbReference>
<dbReference type="SMART" id="SM00281">
    <property type="entry name" value="LamB"/>
    <property type="match status" value="1"/>
</dbReference>
<evidence type="ECO:0000256" key="6">
    <source>
        <dbReference type="ARBA" id="ARBA00022869"/>
    </source>
</evidence>
<evidence type="ECO:0000256" key="12">
    <source>
        <dbReference type="SAM" id="Coils"/>
    </source>
</evidence>
<dbReference type="GO" id="GO:0009888">
    <property type="term" value="P:tissue development"/>
    <property type="evidence" value="ECO:0007669"/>
    <property type="project" value="TreeGrafter"/>
</dbReference>
<dbReference type="Pfam" id="PF00053">
    <property type="entry name" value="EGF_laminin"/>
    <property type="match status" value="5"/>
</dbReference>
<dbReference type="FunFam" id="2.10.25.10:FF:000074">
    <property type="entry name" value="Laminin subunit alpha"/>
    <property type="match status" value="1"/>
</dbReference>
<keyword evidence="7 11" id="KW-1015">Disulfide bond</keyword>
<dbReference type="PROSITE" id="PS00022">
    <property type="entry name" value="EGF_1"/>
    <property type="match status" value="1"/>
</dbReference>
<dbReference type="PANTHER" id="PTHR10574:SF406">
    <property type="entry name" value="LAMININ SUBUNIT ALPHA 5"/>
    <property type="match status" value="1"/>
</dbReference>
<protein>
    <recommendedName>
        <fullName evidence="18">Laminin subunit alpha-1</fullName>
    </recommendedName>
</protein>
<feature type="disulfide bond" evidence="11">
    <location>
        <begin position="88"/>
        <end position="97"/>
    </location>
</feature>
<keyword evidence="17" id="KW-1185">Reference proteome</keyword>
<feature type="disulfide bond" evidence="11">
    <location>
        <begin position="69"/>
        <end position="86"/>
    </location>
</feature>
<dbReference type="CDD" id="cd00055">
    <property type="entry name" value="EGF_Lam"/>
    <property type="match status" value="7"/>
</dbReference>
<name>A0AAV7J5N8_COTGL</name>
<evidence type="ECO:0000259" key="14">
    <source>
        <dbReference type="PROSITE" id="PS50027"/>
    </source>
</evidence>
<evidence type="ECO:0000256" key="1">
    <source>
        <dbReference type="ARBA" id="ARBA00004302"/>
    </source>
</evidence>
<dbReference type="EMBL" id="JAHXZJ010000001">
    <property type="protein sequence ID" value="KAH0567023.1"/>
    <property type="molecule type" value="Genomic_DNA"/>
</dbReference>
<keyword evidence="8" id="KW-0325">Glycoprotein</keyword>
<dbReference type="InterPro" id="IPR056863">
    <property type="entry name" value="LMN_ATRN_NET-like_EGF"/>
</dbReference>
<dbReference type="Pfam" id="PF02210">
    <property type="entry name" value="Laminin_G_2"/>
    <property type="match status" value="3"/>
</dbReference>
<dbReference type="GO" id="GO:0009887">
    <property type="term" value="P:animal organ morphogenesis"/>
    <property type="evidence" value="ECO:0007669"/>
    <property type="project" value="TreeGrafter"/>
</dbReference>
<evidence type="ECO:0000313" key="17">
    <source>
        <dbReference type="Proteomes" id="UP000826195"/>
    </source>
</evidence>
<feature type="disulfide bond" evidence="10">
    <location>
        <begin position="2201"/>
        <end position="2228"/>
    </location>
</feature>
<dbReference type="SMART" id="SM00282">
    <property type="entry name" value="LamG"/>
    <property type="match status" value="5"/>
</dbReference>
<feature type="domain" description="Laminin EGF-like" evidence="14">
    <location>
        <begin position="18"/>
        <end position="66"/>
    </location>
</feature>
<dbReference type="CDD" id="cd00110">
    <property type="entry name" value="LamG"/>
    <property type="match status" value="5"/>
</dbReference>
<evidence type="ECO:0000256" key="10">
    <source>
        <dbReference type="PROSITE-ProRule" id="PRU00122"/>
    </source>
</evidence>
<feature type="domain" description="Laminin IV type A" evidence="15">
    <location>
        <begin position="292"/>
        <end position="480"/>
    </location>
</feature>
<dbReference type="PROSITE" id="PS50027">
    <property type="entry name" value="EGF_LAM_2"/>
    <property type="match status" value="6"/>
</dbReference>
<reference evidence="16 17" key="1">
    <citation type="journal article" date="2021" name="J. Hered.">
        <title>A chromosome-level genome assembly of the parasitoid wasp, Cotesia glomerata (Hymenoptera: Braconidae).</title>
        <authorList>
            <person name="Pinto B.J."/>
            <person name="Weis J.J."/>
            <person name="Gamble T."/>
            <person name="Ode P.J."/>
            <person name="Paul R."/>
            <person name="Zaspel J.M."/>
        </authorList>
    </citation>
    <scope>NUCLEOTIDE SEQUENCE [LARGE SCALE GENOMIC DNA]</scope>
    <source>
        <strain evidence="16">CgM1</strain>
    </source>
</reference>
<keyword evidence="2" id="KW-0964">Secreted</keyword>
<dbReference type="SMART" id="SM00180">
    <property type="entry name" value="EGF_Lam"/>
    <property type="match status" value="8"/>
</dbReference>
<dbReference type="PROSITE" id="PS51257">
    <property type="entry name" value="PROKAR_LIPOPROTEIN"/>
    <property type="match status" value="1"/>
</dbReference>
<evidence type="ECO:0000256" key="3">
    <source>
        <dbReference type="ARBA" id="ARBA00022530"/>
    </source>
</evidence>
<keyword evidence="9 11" id="KW-0424">Laminin EGF-like domain</keyword>
<comment type="caution">
    <text evidence="16">The sequence shown here is derived from an EMBL/GenBank/DDBJ whole genome shotgun (WGS) entry which is preliminary data.</text>
</comment>
<dbReference type="InterPro" id="IPR050440">
    <property type="entry name" value="Laminin/Netrin_ECM"/>
</dbReference>
<keyword evidence="5" id="KW-0677">Repeat</keyword>
<evidence type="ECO:0008006" key="18">
    <source>
        <dbReference type="Google" id="ProtNLM"/>
    </source>
</evidence>
<keyword evidence="6" id="KW-0084">Basement membrane</keyword>
<feature type="disulfide bond" evidence="11">
    <location>
        <begin position="648"/>
        <end position="657"/>
    </location>
</feature>
<dbReference type="Pfam" id="PF00052">
    <property type="entry name" value="Laminin_B"/>
    <property type="match status" value="1"/>
</dbReference>
<evidence type="ECO:0000256" key="2">
    <source>
        <dbReference type="ARBA" id="ARBA00022525"/>
    </source>
</evidence>
<evidence type="ECO:0000259" key="15">
    <source>
        <dbReference type="PROSITE" id="PS51115"/>
    </source>
</evidence>
<dbReference type="PROSITE" id="PS51115">
    <property type="entry name" value="LAMININ_IVA"/>
    <property type="match status" value="1"/>
</dbReference>
<feature type="domain" description="Laminin EGF-like" evidence="14">
    <location>
        <begin position="627"/>
        <end position="674"/>
    </location>
</feature>
<sequence length="2231" mass="249826">MRAKCQKACLNLNNDKRCRCNMIGSVSSGCDIVTGQCKCKQNVVGRQCHQCEIGHWGLLTGTGCTACSCHPVGSYNITCDHNTGHCYCRLGIGGKHCDNCLPGYYGFSENGCQACEPCTKAGHICDPETGRCACPRLTWGEHCDRCRPDSYELVPGVGCKPCACSPGSTKSQCNLSGQCPCRSGFDGLRCDRCAPGYYGYPKCKPCNCDQGGTLQCPEGICHCDRNGQCPCKKNVYGRRCNKCVEGTFGLSKDNTDGCTECFCFGRTSKCQQASLSWGSRHLTHSRTLRIDDSVNDVIVANFGYSVVLPTLNGGLNLTNGLSIIPGTSGDVTLPANLYYNYPLYWQLPQSFLGDKIVSYDGYLKLKLFTEGGVPLRSSLRYPLVQIQGNNKIVLEYYQQLTSTDDYYKIRLHESLWQLQNRPDYKVSREVLMVALQNVQSILVKASDNSDFEEAILLEASMDAAVLIPTHSPSLAIGVEVCECPAEYNNTSCQDPSVGYYRWYNANLTTTTSTSVIELIGQAKRCQCSGRSDVCDIETGYCLNCRENTAGEYCEKCEESFYGNPDYDGCKSCPCPHTDKRFAVGCKIRKNEEPVCHCKPGYSGVRCEKCSYGYYGYPDIPGGVCSPCNCNPAGSASDECDEQTGQCNCRPGSTGRDCSQCTASRHVFIDNICTSCNDNCTGILLDEMSLLSELLITETTHIANGYIPPPWVELTFIDANTTELFNIINEKKSLRQRMHNIPWSEYKKMLHKVESLFKNIVNISSKSWDLKPKCEDVKNNIFSANVEIKNLRALLEATTMQLNNYGDNLKTVEIKNVLREADSILKYLRSIDFSPKLKECHKINDDSKKYIGESKSHLDATKPFNYLKHNVTKYFKKIDDLNLKIDETMDNLFEYDNLFRAINKNYSIIKNQNDNTIIIDKDITELIDEGSKLNEEAEGFIVDSQNNFQDFPELKSKLDQWSEKLDIKEEILYRLNYEYQEKYVAKAAEHARNLSDYVDQYVALFDRTRNDAANPLKASQVYKNILDYLSIAKMSASLAKDAAWNVYYKVFPEGPQGKSLLDSAAEMSEKSTSQLEEAQELRGSLGFSKTQLDAQKQIVVDIKDSLNSTGVKDNQINIKLRELQTESNKLQERLVEIKSEHRKLIETISESEKLINDYKEGLANDLYPQLHELKREGDSKISLASEKLTEAQSNIKKADAKLISLAHASTKRQHEFNKWNTTLASKLKDLKAKITEARNTADGIRISLKPAESKKCTRSYRPANLQPSTTTSIVITFAVTHHRKDGLLFYLPSSQNDDFIALELYDSKVRFLWNVGGDTGVLVHPEVLESGDPQDDNNWYRIEADRIRHTGKLSVRKQISTSGKFLPVINSTNPEFGRLDVGRSDRVWLGGVPPGTQRHSAELLSKNGLPGCVHQVIFDGKPLGLWNFITTAPDKACKACVEGVETIRDDFAYSFNGEGYAVRNRVNSGPYSKYTFGVSLNFRTYDENALLFLTVNPSTEQFIMIFLREGRVILQIGYGNNISMEMSSSYRYNTGNWTKVDAFRQYQPRKNIEKCSLSLGDGDNDKRIGAPTPQPKKDDIPDLSQAKYYIGGVPPSFKALSQLELPREVSFLGCMANIIIQDGYDPMAEQYYGVEPTCGNKALKIVGFYGDGYLEHRSWPLKKIHSAVSFSFRTMQPDAALLLSTFQGQEDRFNIINDNEDVNKNIYYSVAIVEGHVQVRVNAGKGEVVLQSNNTYNDGKYHAVSFIKRRKEIELRIDDAYQGSGKLPSGAAVRARDFGGLFFGGLPALINNTEMIGSSIPLYGAIKDAVFNDEVVRFDEAVAFDHALLGRAGPVMGKDPPSYTPSASLSRGLNTQPEGCQKVPYYSLEPGALKFGDKSHSHTQLYLNFKKFWEKRYVIEFDFRTYYPNGLLFITPGIKRKQYLMVIVKDGQLMLAMKSKMKKEIVFKSPFNDGNWHHVVINHDERKLTLVVDSQTPRMIKVPKKIGLETMMYIGGLPESGTPFPDQVVGKLETLKGCIRGLRVNGNIYDMVGSTSRPFNVGQCFPSVESGAYFQDEAYAIYKRNFELNSLLELQLEFRTSELSGVLLSITAFDGSPSMSLELHNGKVIMSADLGDKSPLYVEQSFPSPYAICDNRWHRIQAVYNDDELTLKVDDLDQKYGLPATINEHFMISTASSPLYIGGLPASAPKGTLMSRDHFNGCIRNVMIGGERRDWTDMAELHNIHLSSCPIQ</sequence>
<feature type="domain" description="Laminin G" evidence="13">
    <location>
        <begin position="1234"/>
        <end position="1439"/>
    </location>
</feature>
<feature type="disulfide bond" evidence="11">
    <location>
        <begin position="18"/>
        <end position="30"/>
    </location>
</feature>
<dbReference type="FunFam" id="2.10.25.10:FF:000242">
    <property type="entry name" value="Laminin subunit alpha 1"/>
    <property type="match status" value="1"/>
</dbReference>
<dbReference type="FunFam" id="2.10.25.10:FF:000067">
    <property type="entry name" value="Laminin subunit gamma 1"/>
    <property type="match status" value="1"/>
</dbReference>
<dbReference type="GO" id="GO:0048731">
    <property type="term" value="P:system development"/>
    <property type="evidence" value="ECO:0007669"/>
    <property type="project" value="UniProtKB-ARBA"/>
</dbReference>
<dbReference type="FunFam" id="2.60.120.200:FF:000200">
    <property type="entry name" value="Laminin subunit alpha-3"/>
    <property type="match status" value="1"/>
</dbReference>
<keyword evidence="12" id="KW-0175">Coiled coil</keyword>
<feature type="domain" description="Laminin EGF-like" evidence="14">
    <location>
        <begin position="525"/>
        <end position="571"/>
    </location>
</feature>
<feature type="domain" description="Laminin G" evidence="13">
    <location>
        <begin position="2048"/>
        <end position="2228"/>
    </location>
</feature>
<feature type="domain" description="Laminin EGF-like" evidence="14">
    <location>
        <begin position="67"/>
        <end position="114"/>
    </location>
</feature>
<dbReference type="SMART" id="SM00181">
    <property type="entry name" value="EGF"/>
    <property type="match status" value="3"/>
</dbReference>
<evidence type="ECO:0000313" key="16">
    <source>
        <dbReference type="EMBL" id="KAH0567023.1"/>
    </source>
</evidence>
<feature type="disulfide bond" evidence="11">
    <location>
        <begin position="629"/>
        <end position="646"/>
    </location>
</feature>
<feature type="coiled-coil region" evidence="12">
    <location>
        <begin position="1180"/>
        <end position="1239"/>
    </location>
</feature>
<dbReference type="GO" id="GO:0005604">
    <property type="term" value="C:basement membrane"/>
    <property type="evidence" value="ECO:0007669"/>
    <property type="project" value="UniProtKB-SubCell"/>
</dbReference>
<evidence type="ECO:0000256" key="8">
    <source>
        <dbReference type="ARBA" id="ARBA00023180"/>
    </source>
</evidence>
<accession>A0AAV7J5N8</accession>